<feature type="transmembrane region" description="Helical" evidence="1">
    <location>
        <begin position="273"/>
        <end position="289"/>
    </location>
</feature>
<feature type="transmembrane region" description="Helical" evidence="1">
    <location>
        <begin position="310"/>
        <end position="326"/>
    </location>
</feature>
<dbReference type="RefSeq" id="WP_053584893.1">
    <property type="nucleotide sequence ID" value="NZ_LGRV01000005.1"/>
</dbReference>
<keyword evidence="1" id="KW-1133">Transmembrane helix</keyword>
<name>A0ABR5JY30_9BACI</name>
<feature type="transmembrane region" description="Helical" evidence="1">
    <location>
        <begin position="243"/>
        <end position="267"/>
    </location>
</feature>
<feature type="transmembrane region" description="Helical" evidence="1">
    <location>
        <begin position="42"/>
        <end position="64"/>
    </location>
</feature>
<sequence length="327" mass="37732">MKSEFDKLFEEMGTWQLNQLEKEHGCKKVKGRIKKSNRWERIMYPLVLVTATALIFIMLFFIIMPKSPSMESIGHAELQKDVKVEKIYAQSNEKVDTFKAYSTWQLVWTGSSTDAEMMASATGFIHAIEYLPLSKEKNVEWAIDAVFVLSNGTEQPWKFGYSDMGFIAMDMKTGLRYVDEGKGILTFLLFLPTGPQNSWRGYIRVIGLLLLLNNVWLARVVCRFSKEELKDINEKKKITKGRLRYKITAINIVKLIILILLLVVLIYNGMPRIIFIPVVLLLFVVIIYMNGYERKVEGDTRNEKMKKVDRWATVFLLMGALLMALGF</sequence>
<dbReference type="EMBL" id="LGRV01000005">
    <property type="protein sequence ID" value="KOS66936.1"/>
    <property type="molecule type" value="Genomic_DNA"/>
</dbReference>
<evidence type="ECO:0000313" key="3">
    <source>
        <dbReference type="Proteomes" id="UP000050668"/>
    </source>
</evidence>
<comment type="caution">
    <text evidence="2">The sequence shown here is derived from an EMBL/GenBank/DDBJ whole genome shotgun (WGS) entry which is preliminary data.</text>
</comment>
<keyword evidence="1" id="KW-0472">Membrane</keyword>
<dbReference type="Proteomes" id="UP000050668">
    <property type="component" value="Unassembled WGS sequence"/>
</dbReference>
<gene>
    <name evidence="2" type="ORF">AEA09_15660</name>
</gene>
<reference evidence="3" key="1">
    <citation type="submission" date="2015-07" db="EMBL/GenBank/DDBJ databases">
        <title>Fjat-14205 dsm 2895.</title>
        <authorList>
            <person name="Liu B."/>
            <person name="Wang J."/>
            <person name="Zhu Y."/>
            <person name="Liu G."/>
            <person name="Chen Q."/>
            <person name="Chen Z."/>
            <person name="Lan J."/>
            <person name="Che J."/>
            <person name="Ge C."/>
            <person name="Shi H."/>
            <person name="Pan Z."/>
            <person name="Liu X."/>
        </authorList>
    </citation>
    <scope>NUCLEOTIDE SEQUENCE [LARGE SCALE GENOMIC DNA]</scope>
    <source>
        <strain evidence="3">DSM 25560</strain>
    </source>
</reference>
<keyword evidence="1" id="KW-0812">Transmembrane</keyword>
<organism evidence="2 3">
    <name type="scientific">Lysinibacillus contaminans</name>
    <dbReference type="NCBI Taxonomy" id="1293441"/>
    <lineage>
        <taxon>Bacteria</taxon>
        <taxon>Bacillati</taxon>
        <taxon>Bacillota</taxon>
        <taxon>Bacilli</taxon>
        <taxon>Bacillales</taxon>
        <taxon>Bacillaceae</taxon>
        <taxon>Lysinibacillus</taxon>
    </lineage>
</organism>
<evidence type="ECO:0000256" key="1">
    <source>
        <dbReference type="SAM" id="Phobius"/>
    </source>
</evidence>
<evidence type="ECO:0000313" key="2">
    <source>
        <dbReference type="EMBL" id="KOS66936.1"/>
    </source>
</evidence>
<proteinExistence type="predicted"/>
<accession>A0ABR5JY30</accession>
<feature type="transmembrane region" description="Helical" evidence="1">
    <location>
        <begin position="201"/>
        <end position="222"/>
    </location>
</feature>
<keyword evidence="3" id="KW-1185">Reference proteome</keyword>
<protein>
    <submittedName>
        <fullName evidence="2">Uncharacterized protein</fullName>
    </submittedName>
</protein>